<dbReference type="EMBL" id="JBHUPD010000001">
    <property type="protein sequence ID" value="MFD2871187.1"/>
    <property type="molecule type" value="Genomic_DNA"/>
</dbReference>
<keyword evidence="2" id="KW-1185">Reference proteome</keyword>
<organism evidence="1 2">
    <name type="scientific">Mucilaginibacter ximonensis</name>
    <dbReference type="NCBI Taxonomy" id="538021"/>
    <lineage>
        <taxon>Bacteria</taxon>
        <taxon>Pseudomonadati</taxon>
        <taxon>Bacteroidota</taxon>
        <taxon>Sphingobacteriia</taxon>
        <taxon>Sphingobacteriales</taxon>
        <taxon>Sphingobacteriaceae</taxon>
        <taxon>Mucilaginibacter</taxon>
    </lineage>
</organism>
<accession>A0ABW5Y8J0</accession>
<name>A0ABW5Y8J0_9SPHI</name>
<gene>
    <name evidence="1" type="ORF">ACFS5N_01830</name>
</gene>
<protein>
    <submittedName>
        <fullName evidence="1">Uncharacterized protein</fullName>
    </submittedName>
</protein>
<dbReference type="Proteomes" id="UP001597557">
    <property type="component" value="Unassembled WGS sequence"/>
</dbReference>
<evidence type="ECO:0000313" key="2">
    <source>
        <dbReference type="Proteomes" id="UP001597557"/>
    </source>
</evidence>
<evidence type="ECO:0000313" key="1">
    <source>
        <dbReference type="EMBL" id="MFD2871187.1"/>
    </source>
</evidence>
<comment type="caution">
    <text evidence="1">The sequence shown here is derived from an EMBL/GenBank/DDBJ whole genome shotgun (WGS) entry which is preliminary data.</text>
</comment>
<sequence length="53" mass="5370">MLKVIFAAAIVLSVGVLSLLKTSTPSNVVEKPATESLAKAMVSAKANVLATAD</sequence>
<proteinExistence type="predicted"/>
<dbReference type="RefSeq" id="WP_377181622.1">
    <property type="nucleotide sequence ID" value="NZ_JBHUPD010000001.1"/>
</dbReference>
<reference evidence="2" key="1">
    <citation type="journal article" date="2019" name="Int. J. Syst. Evol. Microbiol.">
        <title>The Global Catalogue of Microorganisms (GCM) 10K type strain sequencing project: providing services to taxonomists for standard genome sequencing and annotation.</title>
        <authorList>
            <consortium name="The Broad Institute Genomics Platform"/>
            <consortium name="The Broad Institute Genome Sequencing Center for Infectious Disease"/>
            <person name="Wu L."/>
            <person name="Ma J."/>
        </authorList>
    </citation>
    <scope>NUCLEOTIDE SEQUENCE [LARGE SCALE GENOMIC DNA]</scope>
    <source>
        <strain evidence="2">KCTC 22437</strain>
    </source>
</reference>